<comment type="similarity">
    <text evidence="1">Belongs to the WD repeat WDR55 family.</text>
</comment>
<evidence type="ECO:0000256" key="5">
    <source>
        <dbReference type="SAM" id="MobiDB-lite"/>
    </source>
</evidence>
<dbReference type="InterPro" id="IPR015943">
    <property type="entry name" value="WD40/YVTN_repeat-like_dom_sf"/>
</dbReference>
<evidence type="ECO:0000256" key="4">
    <source>
        <dbReference type="PROSITE-ProRule" id="PRU00221"/>
    </source>
</evidence>
<dbReference type="VEuPathDB" id="AmoebaDB:FDP41_009610"/>
<reference evidence="6 7" key="1">
    <citation type="journal article" date="2019" name="Sci. Rep.">
        <title>Nanopore sequencing improves the draft genome of the human pathogenic amoeba Naegleria fowleri.</title>
        <authorList>
            <person name="Liechti N."/>
            <person name="Schurch N."/>
            <person name="Bruggmann R."/>
            <person name="Wittwer M."/>
        </authorList>
    </citation>
    <scope>NUCLEOTIDE SEQUENCE [LARGE SCALE GENOMIC DNA]</scope>
    <source>
        <strain evidence="6 7">ATCC 30894</strain>
    </source>
</reference>
<dbReference type="PROSITE" id="PS50082">
    <property type="entry name" value="WD_REPEATS_2"/>
    <property type="match status" value="1"/>
</dbReference>
<dbReference type="VEuPathDB" id="AmoebaDB:NF0050510"/>
<feature type="repeat" description="WD" evidence="4">
    <location>
        <begin position="126"/>
        <end position="166"/>
    </location>
</feature>
<organism evidence="6 7">
    <name type="scientific">Naegleria fowleri</name>
    <name type="common">Brain eating amoeba</name>
    <dbReference type="NCBI Taxonomy" id="5763"/>
    <lineage>
        <taxon>Eukaryota</taxon>
        <taxon>Discoba</taxon>
        <taxon>Heterolobosea</taxon>
        <taxon>Tetramitia</taxon>
        <taxon>Eutetramitia</taxon>
        <taxon>Vahlkampfiidae</taxon>
        <taxon>Naegleria</taxon>
    </lineage>
</organism>
<dbReference type="Gene3D" id="2.130.10.10">
    <property type="entry name" value="YVTN repeat-like/Quinoprotein amine dehydrogenase"/>
    <property type="match status" value="1"/>
</dbReference>
<dbReference type="VEuPathDB" id="AmoebaDB:NfTy_086800"/>
<dbReference type="PANTHER" id="PTHR44019:SF20">
    <property type="entry name" value="WD REPEAT-CONTAINING PROTEIN 55"/>
    <property type="match status" value="1"/>
</dbReference>
<keyword evidence="2 4" id="KW-0853">WD repeat</keyword>
<feature type="region of interest" description="Disordered" evidence="5">
    <location>
        <begin position="374"/>
        <end position="394"/>
    </location>
</feature>
<evidence type="ECO:0000313" key="7">
    <source>
        <dbReference type="Proteomes" id="UP000444721"/>
    </source>
</evidence>
<dbReference type="InterPro" id="IPR001680">
    <property type="entry name" value="WD40_rpt"/>
</dbReference>
<dbReference type="PANTHER" id="PTHR44019">
    <property type="entry name" value="WD REPEAT-CONTAINING PROTEIN 55"/>
    <property type="match status" value="1"/>
</dbReference>
<accession>A0A6A5BCU8</accession>
<proteinExistence type="inferred from homology"/>
<name>A0A6A5BCU8_NAEFO</name>
<dbReference type="Proteomes" id="UP000444721">
    <property type="component" value="Unassembled WGS sequence"/>
</dbReference>
<evidence type="ECO:0000313" key="6">
    <source>
        <dbReference type="EMBL" id="KAF0971914.1"/>
    </source>
</evidence>
<dbReference type="Pfam" id="PF24796">
    <property type="entry name" value="WDR55"/>
    <property type="match status" value="1"/>
</dbReference>
<evidence type="ECO:0000256" key="2">
    <source>
        <dbReference type="ARBA" id="ARBA00022574"/>
    </source>
</evidence>
<dbReference type="EMBL" id="VFQX01000072">
    <property type="protein sequence ID" value="KAF0971914.1"/>
    <property type="molecule type" value="Genomic_DNA"/>
</dbReference>
<dbReference type="OMA" id="QAIHPTE"/>
<dbReference type="GeneID" id="68116825"/>
<dbReference type="AlphaFoldDB" id="A0A6A5BCU8"/>
<dbReference type="SUPFAM" id="SSF50978">
    <property type="entry name" value="WD40 repeat-like"/>
    <property type="match status" value="1"/>
</dbReference>
<dbReference type="SMART" id="SM00320">
    <property type="entry name" value="WD40"/>
    <property type="match status" value="6"/>
</dbReference>
<dbReference type="OrthoDB" id="2288928at2759"/>
<comment type="caution">
    <text evidence="6">The sequence shown here is derived from an EMBL/GenBank/DDBJ whole genome shotgun (WGS) entry which is preliminary data.</text>
</comment>
<dbReference type="InterPro" id="IPR050505">
    <property type="entry name" value="WDR55/POC1"/>
</dbReference>
<evidence type="ECO:0000256" key="3">
    <source>
        <dbReference type="ARBA" id="ARBA00022737"/>
    </source>
</evidence>
<evidence type="ECO:0000256" key="1">
    <source>
        <dbReference type="ARBA" id="ARBA00007625"/>
    </source>
</evidence>
<sequence>MIKEEDLPESVDDIDYSLPQYFIVKNDEKNQKIYVPKPISESESVFSVDFHPKLDLITMGLVTGEAKIYKYSIDIENTCVATFNHHSEACRKLFFSDDGKLMFSAGSDMKLAVTDIKKGALKYCIKDAHTSPINTLIVIDDDRIATGDDEGCVRIWDVRQRKAIKSYNEHGDYISCFDYAPETGLLYSAAADGCISVVDMKKSKPSGVAVTEGLNDDLVSLTTMQDGQLLYAAGASGVIYEFDTDKLFQPKKNIKSLSTSISSMIQVRDGMLTYATDDGIIYSLDTKKSKLSNRLTDQTNEPIIDMSISRDAKYLASCSLENVRFYNAIGMFDMSLTEVVDKEEKKPEIQKLKKKEKKFEKSILNREAKANLEEAEKNVKKRKKAGGVQSATKKTKVLNQARKQFLHDLLVDY</sequence>
<keyword evidence="7" id="KW-1185">Reference proteome</keyword>
<gene>
    <name evidence="6" type="ORF">FDP41_009610</name>
</gene>
<protein>
    <submittedName>
        <fullName evidence="6">Uncharacterized protein</fullName>
    </submittedName>
</protein>
<dbReference type="RefSeq" id="XP_044556629.1">
    <property type="nucleotide sequence ID" value="XM_044713587.1"/>
</dbReference>
<dbReference type="InterPro" id="IPR036322">
    <property type="entry name" value="WD40_repeat_dom_sf"/>
</dbReference>
<keyword evidence="3" id="KW-0677">Repeat</keyword>